<proteinExistence type="predicted"/>
<evidence type="ECO:0000256" key="2">
    <source>
        <dbReference type="ARBA" id="ARBA00022552"/>
    </source>
</evidence>
<keyword evidence="8" id="KW-0378">Hydrolase</keyword>
<dbReference type="Pfam" id="PF00035">
    <property type="entry name" value="dsrm"/>
    <property type="match status" value="1"/>
</dbReference>
<keyword evidence="4" id="KW-0819">tRNA processing</keyword>
<protein>
    <recommendedName>
        <fullName evidence="11">DRBM domain-containing protein</fullName>
    </recommendedName>
</protein>
<evidence type="ECO:0000256" key="5">
    <source>
        <dbReference type="ARBA" id="ARBA00022722"/>
    </source>
</evidence>
<keyword evidence="9" id="KW-0460">Magnesium</keyword>
<reference evidence="12" key="1">
    <citation type="journal article" date="2014" name="Front. Microbiol.">
        <title>High frequency of phylogenetically diverse reductive dehalogenase-homologous genes in deep subseafloor sedimentary metagenomes.</title>
        <authorList>
            <person name="Kawai M."/>
            <person name="Futagami T."/>
            <person name="Toyoda A."/>
            <person name="Takaki Y."/>
            <person name="Nishi S."/>
            <person name="Hori S."/>
            <person name="Arai W."/>
            <person name="Tsubouchi T."/>
            <person name="Morono Y."/>
            <person name="Uchiyama I."/>
            <person name="Ito T."/>
            <person name="Fujiyama A."/>
            <person name="Inagaki F."/>
            <person name="Takami H."/>
        </authorList>
    </citation>
    <scope>NUCLEOTIDE SEQUENCE</scope>
    <source>
        <strain evidence="12">Expedition CK06-06</strain>
    </source>
</reference>
<keyword evidence="7" id="KW-0255">Endonuclease</keyword>
<evidence type="ECO:0000256" key="4">
    <source>
        <dbReference type="ARBA" id="ARBA00022694"/>
    </source>
</evidence>
<evidence type="ECO:0000256" key="3">
    <source>
        <dbReference type="ARBA" id="ARBA00022664"/>
    </source>
</evidence>
<dbReference type="GO" id="GO:0046872">
    <property type="term" value="F:metal ion binding"/>
    <property type="evidence" value="ECO:0007669"/>
    <property type="project" value="UniProtKB-KW"/>
</dbReference>
<dbReference type="GO" id="GO:0006364">
    <property type="term" value="P:rRNA processing"/>
    <property type="evidence" value="ECO:0007669"/>
    <property type="project" value="UniProtKB-KW"/>
</dbReference>
<dbReference type="Gene3D" id="3.30.160.20">
    <property type="match status" value="1"/>
</dbReference>
<accession>X0ZE15</accession>
<name>X0ZE15_9ZZZZ</name>
<evidence type="ECO:0000256" key="9">
    <source>
        <dbReference type="ARBA" id="ARBA00022842"/>
    </source>
</evidence>
<gene>
    <name evidence="12" type="ORF">S01H1_85019</name>
</gene>
<evidence type="ECO:0000259" key="11">
    <source>
        <dbReference type="PROSITE" id="PS50137"/>
    </source>
</evidence>
<feature type="non-terminal residue" evidence="12">
    <location>
        <position position="1"/>
    </location>
</feature>
<keyword evidence="3" id="KW-0507">mRNA processing</keyword>
<dbReference type="GO" id="GO:0016787">
    <property type="term" value="F:hydrolase activity"/>
    <property type="evidence" value="ECO:0007669"/>
    <property type="project" value="UniProtKB-KW"/>
</dbReference>
<dbReference type="AlphaFoldDB" id="X0ZE15"/>
<keyword evidence="5" id="KW-0540">Nuclease</keyword>
<evidence type="ECO:0000256" key="1">
    <source>
        <dbReference type="ARBA" id="ARBA00022490"/>
    </source>
</evidence>
<keyword evidence="6" id="KW-0479">Metal-binding</keyword>
<keyword evidence="2" id="KW-0698">rRNA processing</keyword>
<evidence type="ECO:0000313" key="12">
    <source>
        <dbReference type="EMBL" id="GAG46581.1"/>
    </source>
</evidence>
<keyword evidence="1" id="KW-0963">Cytoplasm</keyword>
<dbReference type="CDD" id="cd10845">
    <property type="entry name" value="DSRM_RNAse_III_family"/>
    <property type="match status" value="1"/>
</dbReference>
<dbReference type="SUPFAM" id="SSF54768">
    <property type="entry name" value="dsRNA-binding domain-like"/>
    <property type="match status" value="1"/>
</dbReference>
<organism evidence="12">
    <name type="scientific">marine sediment metagenome</name>
    <dbReference type="NCBI Taxonomy" id="412755"/>
    <lineage>
        <taxon>unclassified sequences</taxon>
        <taxon>metagenomes</taxon>
        <taxon>ecological metagenomes</taxon>
    </lineage>
</organism>
<dbReference type="SMART" id="SM00358">
    <property type="entry name" value="DSRM"/>
    <property type="match status" value="1"/>
</dbReference>
<dbReference type="GO" id="GO:0003723">
    <property type="term" value="F:RNA binding"/>
    <property type="evidence" value="ECO:0007669"/>
    <property type="project" value="UniProtKB-KW"/>
</dbReference>
<dbReference type="GO" id="GO:0004519">
    <property type="term" value="F:endonuclease activity"/>
    <property type="evidence" value="ECO:0007669"/>
    <property type="project" value="UniProtKB-KW"/>
</dbReference>
<dbReference type="EMBL" id="BARS01058225">
    <property type="protein sequence ID" value="GAG46581.1"/>
    <property type="molecule type" value="Genomic_DNA"/>
</dbReference>
<evidence type="ECO:0000256" key="10">
    <source>
        <dbReference type="ARBA" id="ARBA00022884"/>
    </source>
</evidence>
<dbReference type="PROSITE" id="PS50137">
    <property type="entry name" value="DS_RBD"/>
    <property type="match status" value="1"/>
</dbReference>
<evidence type="ECO:0000256" key="8">
    <source>
        <dbReference type="ARBA" id="ARBA00022801"/>
    </source>
</evidence>
<comment type="caution">
    <text evidence="12">The sequence shown here is derived from an EMBL/GenBank/DDBJ whole genome shotgun (WGS) entry which is preliminary data.</text>
</comment>
<dbReference type="GO" id="GO:0008033">
    <property type="term" value="P:tRNA processing"/>
    <property type="evidence" value="ECO:0007669"/>
    <property type="project" value="UniProtKB-KW"/>
</dbReference>
<dbReference type="GO" id="GO:0006397">
    <property type="term" value="P:mRNA processing"/>
    <property type="evidence" value="ECO:0007669"/>
    <property type="project" value="UniProtKB-KW"/>
</dbReference>
<dbReference type="InterPro" id="IPR014720">
    <property type="entry name" value="dsRBD_dom"/>
</dbReference>
<evidence type="ECO:0000256" key="7">
    <source>
        <dbReference type="ARBA" id="ARBA00022759"/>
    </source>
</evidence>
<feature type="domain" description="DRBM" evidence="11">
    <location>
        <begin position="17"/>
        <end position="85"/>
    </location>
</feature>
<keyword evidence="10" id="KW-0694">RNA-binding</keyword>
<sequence>LRDDIERFLVEQSTTGDYKSLLQETAQRLFDCRPNYSIVNSKGKEHRKEFTVSVAVAGHRGLGRGRSKKDAEQAAAKQLYLMLEEF</sequence>
<evidence type="ECO:0000256" key="6">
    <source>
        <dbReference type="ARBA" id="ARBA00022723"/>
    </source>
</evidence>
<dbReference type="FunFam" id="3.30.160.20:FF:000003">
    <property type="entry name" value="Ribonuclease 3"/>
    <property type="match status" value="1"/>
</dbReference>